<dbReference type="Gene3D" id="2.170.120.30">
    <property type="match status" value="1"/>
</dbReference>
<proteinExistence type="predicted"/>
<organism evidence="1 2">
    <name type="scientific">Geoanaerobacter pelophilus</name>
    <dbReference type="NCBI Taxonomy" id="60036"/>
    <lineage>
        <taxon>Bacteria</taxon>
        <taxon>Pseudomonadati</taxon>
        <taxon>Thermodesulfobacteriota</taxon>
        <taxon>Desulfuromonadia</taxon>
        <taxon>Geobacterales</taxon>
        <taxon>Geobacteraceae</taxon>
        <taxon>Geoanaerobacter</taxon>
    </lineage>
</organism>
<reference evidence="1 2" key="1">
    <citation type="submission" date="2017-04" db="EMBL/GenBank/DDBJ databases">
        <authorList>
            <consortium name="Geobacter pelophilus Genome Sequencing"/>
            <person name="Aoyagi T."/>
            <person name="Koike H."/>
            <person name="Hori T."/>
        </authorList>
    </citation>
    <scope>NUCLEOTIDE SEQUENCE [LARGE SCALE GENOMIC DNA]</scope>
    <source>
        <strain evidence="1 2">Drf2</strain>
    </source>
</reference>
<reference evidence="2" key="2">
    <citation type="submission" date="2017-05" db="EMBL/GenBank/DDBJ databases">
        <title>Draft genome sequence of Geobacter pelophilus, a iron(III)-reducing bacteria.</title>
        <authorList>
            <person name="Aoyagi T."/>
            <person name="Koike H."/>
            <person name="Morita T."/>
            <person name="Sato Y."/>
            <person name="Habe H."/>
            <person name="Hori T."/>
        </authorList>
    </citation>
    <scope>NUCLEOTIDE SEQUENCE [LARGE SCALE GENOMIC DNA]</scope>
    <source>
        <strain evidence="2">Drf2</strain>
    </source>
</reference>
<sequence>MTQPKAQEWSKGVKALSVLLAVLIWSSVILERPAEMKLNVPVSFQRVPAGLWVDSPPPGDLQVIVSGPQILLLLLPLRPVSCEIDLSTAGSGELVVTPTQGSFGLDPELKVVRVYPESITVVLAQRK</sequence>
<accession>A0ABQ0MI07</accession>
<dbReference type="EMBL" id="BDQG01000001">
    <property type="protein sequence ID" value="GAW66712.1"/>
    <property type="molecule type" value="Genomic_DNA"/>
</dbReference>
<evidence type="ECO:0000313" key="2">
    <source>
        <dbReference type="Proteomes" id="UP000194153"/>
    </source>
</evidence>
<protein>
    <submittedName>
        <fullName evidence="1">YbbR domain-containing protein</fullName>
    </submittedName>
</protein>
<dbReference type="Proteomes" id="UP000194153">
    <property type="component" value="Unassembled WGS sequence"/>
</dbReference>
<name>A0ABQ0MI07_9BACT</name>
<evidence type="ECO:0000313" key="1">
    <source>
        <dbReference type="EMBL" id="GAW66712.1"/>
    </source>
</evidence>
<gene>
    <name evidence="1" type="ORF">GPEL0_01r2192</name>
</gene>
<comment type="caution">
    <text evidence="1">The sequence shown here is derived from an EMBL/GenBank/DDBJ whole genome shotgun (WGS) entry which is preliminary data.</text>
</comment>
<keyword evidence="2" id="KW-1185">Reference proteome</keyword>
<dbReference type="RefSeq" id="WP_085813043.1">
    <property type="nucleotide sequence ID" value="NZ_BDQG01000001.1"/>
</dbReference>